<dbReference type="Gene3D" id="2.60.120.260">
    <property type="entry name" value="Galactose-binding domain-like"/>
    <property type="match status" value="1"/>
</dbReference>
<dbReference type="SUPFAM" id="SSF49303">
    <property type="entry name" value="beta-Galactosidase/glucuronidase domain"/>
    <property type="match status" value="1"/>
</dbReference>
<dbReference type="Pfam" id="PF02836">
    <property type="entry name" value="Glyco_hydro_2_C"/>
    <property type="match status" value="1"/>
</dbReference>
<dbReference type="GO" id="GO:0005975">
    <property type="term" value="P:carbohydrate metabolic process"/>
    <property type="evidence" value="ECO:0007669"/>
    <property type="project" value="InterPro"/>
</dbReference>
<dbReference type="InterPro" id="IPR006102">
    <property type="entry name" value="Ig-like_GH2"/>
</dbReference>
<feature type="domain" description="Glycoside hydrolase family 2 catalytic" evidence="5">
    <location>
        <begin position="257"/>
        <end position="546"/>
    </location>
</feature>
<dbReference type="SUPFAM" id="SSF51445">
    <property type="entry name" value="(Trans)glycosidases"/>
    <property type="match status" value="1"/>
</dbReference>
<dbReference type="InterPro" id="IPR006101">
    <property type="entry name" value="Glyco_hydro_2"/>
</dbReference>
<organism evidence="7 8">
    <name type="scientific">Hungatella hathewayi WAL-18680</name>
    <dbReference type="NCBI Taxonomy" id="742737"/>
    <lineage>
        <taxon>Bacteria</taxon>
        <taxon>Bacillati</taxon>
        <taxon>Bacillota</taxon>
        <taxon>Clostridia</taxon>
        <taxon>Lachnospirales</taxon>
        <taxon>Lachnospiraceae</taxon>
        <taxon>Hungatella</taxon>
    </lineage>
</organism>
<dbReference type="InterPro" id="IPR054593">
    <property type="entry name" value="Beta-mannosidase-like_N2"/>
</dbReference>
<dbReference type="RefSeq" id="WP_006778554.1">
    <property type="nucleotide sequence ID" value="NZ_CP040506.1"/>
</dbReference>
<evidence type="ECO:0000256" key="3">
    <source>
        <dbReference type="ARBA" id="ARBA00023295"/>
    </source>
</evidence>
<evidence type="ECO:0000259" key="6">
    <source>
        <dbReference type="Pfam" id="PF22666"/>
    </source>
</evidence>
<dbReference type="InterPro" id="IPR013783">
    <property type="entry name" value="Ig-like_fold"/>
</dbReference>
<evidence type="ECO:0000256" key="2">
    <source>
        <dbReference type="ARBA" id="ARBA00022801"/>
    </source>
</evidence>
<dbReference type="OrthoDB" id="9762066at2"/>
<comment type="similarity">
    <text evidence="1">Belongs to the glycosyl hydrolase 2 family.</text>
</comment>
<dbReference type="PATRIC" id="fig|742737.3.peg.569"/>
<dbReference type="HOGENOM" id="CLU_006501_5_0_9"/>
<gene>
    <name evidence="7" type="ORF">HMPREF9473_00570</name>
</gene>
<evidence type="ECO:0000313" key="8">
    <source>
        <dbReference type="Proteomes" id="UP000005384"/>
    </source>
</evidence>
<sequence length="647" mass="73996">MRKILNLNESWQFTGPDGTTKAVHLPHTWNSIDGQDGGNDYWRGSCIYRRELAMPEFNKDEEQVYLEFQGVNASARVSLNGSPVCTHDGGYSTFRVNVTDVLTENNLLEVTVDNSVNDRVYPQKADFTFYGGIYRDVNLIVLNRLHFDMDYYGGSGIQITPEVKGDTSVVRIRTFANVTESGNEVKVYVDIEDGDGKKVVSGIGADCTLLIPKVHLWDGLKDPYLYTATARLMVQGEQVDTVSSRFGVRSFSVDAQKGFFLNGRSYPLRGVSRHQDWKGIGNALTKEHHRRDMELIREIGANCVRLAHYQHDQYFYDLCDEYGLVVWAEIPYISEHMPNGRENTVSQMKELIVQNYNHPCIVNWGVSNEITISTKDKKDMLDNHRMLNDLCHEMDKTRPTALACYAVCGPFNRSAHITDLVSWNLYLGWYVPGLFLNDLWMKFFHFAYPKRCLGYSEYGCEAMTNLHSSKPRRGDHTEEYQMVYHEYMLRCFERNPYLWATHVWNMFDFAADARDQGGEPGMNHKGLVTFDRKIKKDSFYLYKAYWSDEAFVHVCGSRYTDRAEENTVVTVYSNQPSVTLYVDGREMETQTGSRVFRFTVPLGEVGKSTTIKAVAGACTGEITVTHTADKNPDYKLRSKKTTSANWV</sequence>
<comment type="caution">
    <text evidence="7">The sequence shown here is derived from an EMBL/GenBank/DDBJ whole genome shotgun (WGS) entry which is preliminary data.</text>
</comment>
<dbReference type="EMBL" id="ADLN01000002">
    <property type="protein sequence ID" value="EHI61547.1"/>
    <property type="molecule type" value="Genomic_DNA"/>
</dbReference>
<evidence type="ECO:0008006" key="9">
    <source>
        <dbReference type="Google" id="ProtNLM"/>
    </source>
</evidence>
<dbReference type="Gene3D" id="2.60.40.10">
    <property type="entry name" value="Immunoglobulins"/>
    <property type="match status" value="2"/>
</dbReference>
<dbReference type="SUPFAM" id="SSF49785">
    <property type="entry name" value="Galactose-binding domain-like"/>
    <property type="match status" value="1"/>
</dbReference>
<evidence type="ECO:0000256" key="1">
    <source>
        <dbReference type="ARBA" id="ARBA00007401"/>
    </source>
</evidence>
<feature type="domain" description="Beta-mannosidase-like galactose-binding" evidence="6">
    <location>
        <begin position="46"/>
        <end position="118"/>
    </location>
</feature>
<dbReference type="PRINTS" id="PR00132">
    <property type="entry name" value="GLHYDRLASE2"/>
</dbReference>
<feature type="domain" description="Glycoside hydrolase family 2 immunoglobulin-like beta-sandwich" evidence="4">
    <location>
        <begin position="157"/>
        <end position="249"/>
    </location>
</feature>
<keyword evidence="3" id="KW-0326">Glycosidase</keyword>
<dbReference type="InterPro" id="IPR051913">
    <property type="entry name" value="GH2_Domain-Containing"/>
</dbReference>
<dbReference type="Proteomes" id="UP000005384">
    <property type="component" value="Unassembled WGS sequence"/>
</dbReference>
<name>G5IAJ0_9FIRM</name>
<dbReference type="InterPro" id="IPR008979">
    <property type="entry name" value="Galactose-bd-like_sf"/>
</dbReference>
<dbReference type="Pfam" id="PF22666">
    <property type="entry name" value="Glyco_hydro_2_N2"/>
    <property type="match status" value="1"/>
</dbReference>
<dbReference type="InterPro" id="IPR006103">
    <property type="entry name" value="Glyco_hydro_2_cat"/>
</dbReference>
<dbReference type="PANTHER" id="PTHR42732:SF1">
    <property type="entry name" value="BETA-MANNOSIDASE"/>
    <property type="match status" value="1"/>
</dbReference>
<evidence type="ECO:0000259" key="4">
    <source>
        <dbReference type="Pfam" id="PF00703"/>
    </source>
</evidence>
<dbReference type="PANTHER" id="PTHR42732">
    <property type="entry name" value="BETA-GALACTOSIDASE"/>
    <property type="match status" value="1"/>
</dbReference>
<proteinExistence type="inferred from homology"/>
<dbReference type="InterPro" id="IPR036156">
    <property type="entry name" value="Beta-gal/glucu_dom_sf"/>
</dbReference>
<keyword evidence="8" id="KW-1185">Reference proteome</keyword>
<keyword evidence="2" id="KW-0378">Hydrolase</keyword>
<evidence type="ECO:0000313" key="7">
    <source>
        <dbReference type="EMBL" id="EHI61547.1"/>
    </source>
</evidence>
<reference evidence="7 8" key="1">
    <citation type="submission" date="2011-08" db="EMBL/GenBank/DDBJ databases">
        <title>The Genome Sequence of Clostridium hathewayi WAL-18680.</title>
        <authorList>
            <consortium name="The Broad Institute Genome Sequencing Platform"/>
            <person name="Earl A."/>
            <person name="Ward D."/>
            <person name="Feldgarden M."/>
            <person name="Gevers D."/>
            <person name="Finegold S.M."/>
            <person name="Summanen P.H."/>
            <person name="Molitoris D.R."/>
            <person name="Song M."/>
            <person name="Daigneault M."/>
            <person name="Allen-Vercoe E."/>
            <person name="Young S.K."/>
            <person name="Zeng Q."/>
            <person name="Gargeya S."/>
            <person name="Fitzgerald M."/>
            <person name="Haas B."/>
            <person name="Abouelleil A."/>
            <person name="Alvarado L."/>
            <person name="Arachchi H.M."/>
            <person name="Berlin A."/>
            <person name="Brown A."/>
            <person name="Chapman S.B."/>
            <person name="Chen Z."/>
            <person name="Dunbar C."/>
            <person name="Freedman E."/>
            <person name="Gearin G."/>
            <person name="Gellesch M."/>
            <person name="Goldberg J."/>
            <person name="Griggs A."/>
            <person name="Gujja S."/>
            <person name="Heiman D."/>
            <person name="Howarth C."/>
            <person name="Larson L."/>
            <person name="Lui A."/>
            <person name="MacDonald P.J.P."/>
            <person name="Montmayeur A."/>
            <person name="Murphy C."/>
            <person name="Neiman D."/>
            <person name="Pearson M."/>
            <person name="Priest M."/>
            <person name="Roberts A."/>
            <person name="Saif S."/>
            <person name="Shea T."/>
            <person name="Shenoy N."/>
            <person name="Sisk P."/>
            <person name="Stolte C."/>
            <person name="Sykes S."/>
            <person name="Wortman J."/>
            <person name="Nusbaum C."/>
            <person name="Birren B."/>
        </authorList>
    </citation>
    <scope>NUCLEOTIDE SEQUENCE [LARGE SCALE GENOMIC DNA]</scope>
    <source>
        <strain evidence="7 8">WAL-18680</strain>
    </source>
</reference>
<evidence type="ECO:0000259" key="5">
    <source>
        <dbReference type="Pfam" id="PF02836"/>
    </source>
</evidence>
<accession>G5IAJ0</accession>
<dbReference type="Pfam" id="PF00703">
    <property type="entry name" value="Glyco_hydro_2"/>
    <property type="match status" value="1"/>
</dbReference>
<dbReference type="GO" id="GO:0004553">
    <property type="term" value="F:hydrolase activity, hydrolyzing O-glycosyl compounds"/>
    <property type="evidence" value="ECO:0007669"/>
    <property type="project" value="InterPro"/>
</dbReference>
<dbReference type="Gene3D" id="3.20.20.80">
    <property type="entry name" value="Glycosidases"/>
    <property type="match status" value="1"/>
</dbReference>
<dbReference type="AlphaFoldDB" id="G5IAJ0"/>
<dbReference type="InterPro" id="IPR017853">
    <property type="entry name" value="GH"/>
</dbReference>
<protein>
    <recommendedName>
        <fullName evidence="9">Beta-galactosidase</fullName>
    </recommendedName>
</protein>